<accession>A0AAW2XBD0</accession>
<sequence>MEATSKSLLVDSRDRNTNFFHSKANERRISKEIKHLQNERGEEVWDKEGIQGIILNYFQSIFGSSCSTDNAMEEVIGCFDCRITAAMNDELLKPFTSEEITQAQ</sequence>
<gene>
    <name evidence="1" type="ORF">Slati_1121600</name>
</gene>
<protein>
    <submittedName>
        <fullName evidence="1">Uncharacterized protein</fullName>
    </submittedName>
</protein>
<reference evidence="1" key="1">
    <citation type="submission" date="2020-06" db="EMBL/GenBank/DDBJ databases">
        <authorList>
            <person name="Li T."/>
            <person name="Hu X."/>
            <person name="Zhang T."/>
            <person name="Song X."/>
            <person name="Zhang H."/>
            <person name="Dai N."/>
            <person name="Sheng W."/>
            <person name="Hou X."/>
            <person name="Wei L."/>
        </authorList>
    </citation>
    <scope>NUCLEOTIDE SEQUENCE</scope>
    <source>
        <strain evidence="1">KEN1</strain>
        <tissue evidence="1">Leaf</tissue>
    </source>
</reference>
<reference evidence="1" key="2">
    <citation type="journal article" date="2024" name="Plant">
        <title>Genomic evolution and insights into agronomic trait innovations of Sesamum species.</title>
        <authorList>
            <person name="Miao H."/>
            <person name="Wang L."/>
            <person name="Qu L."/>
            <person name="Liu H."/>
            <person name="Sun Y."/>
            <person name="Le M."/>
            <person name="Wang Q."/>
            <person name="Wei S."/>
            <person name="Zheng Y."/>
            <person name="Lin W."/>
            <person name="Duan Y."/>
            <person name="Cao H."/>
            <person name="Xiong S."/>
            <person name="Wang X."/>
            <person name="Wei L."/>
            <person name="Li C."/>
            <person name="Ma Q."/>
            <person name="Ju M."/>
            <person name="Zhao R."/>
            <person name="Li G."/>
            <person name="Mu C."/>
            <person name="Tian Q."/>
            <person name="Mei H."/>
            <person name="Zhang T."/>
            <person name="Gao T."/>
            <person name="Zhang H."/>
        </authorList>
    </citation>
    <scope>NUCLEOTIDE SEQUENCE</scope>
    <source>
        <strain evidence="1">KEN1</strain>
    </source>
</reference>
<dbReference type="EMBL" id="JACGWN010000004">
    <property type="protein sequence ID" value="KAL0451435.1"/>
    <property type="molecule type" value="Genomic_DNA"/>
</dbReference>
<dbReference type="AlphaFoldDB" id="A0AAW2XBD0"/>
<comment type="caution">
    <text evidence="1">The sequence shown here is derived from an EMBL/GenBank/DDBJ whole genome shotgun (WGS) entry which is preliminary data.</text>
</comment>
<name>A0AAW2XBD0_9LAMI</name>
<organism evidence="1">
    <name type="scientific">Sesamum latifolium</name>
    <dbReference type="NCBI Taxonomy" id="2727402"/>
    <lineage>
        <taxon>Eukaryota</taxon>
        <taxon>Viridiplantae</taxon>
        <taxon>Streptophyta</taxon>
        <taxon>Embryophyta</taxon>
        <taxon>Tracheophyta</taxon>
        <taxon>Spermatophyta</taxon>
        <taxon>Magnoliopsida</taxon>
        <taxon>eudicotyledons</taxon>
        <taxon>Gunneridae</taxon>
        <taxon>Pentapetalae</taxon>
        <taxon>asterids</taxon>
        <taxon>lamiids</taxon>
        <taxon>Lamiales</taxon>
        <taxon>Pedaliaceae</taxon>
        <taxon>Sesamum</taxon>
    </lineage>
</organism>
<proteinExistence type="predicted"/>
<evidence type="ECO:0000313" key="1">
    <source>
        <dbReference type="EMBL" id="KAL0451435.1"/>
    </source>
</evidence>